<dbReference type="AlphaFoldDB" id="A0A2P2MKA3"/>
<evidence type="ECO:0000313" key="1">
    <source>
        <dbReference type="EMBL" id="MBX30661.1"/>
    </source>
</evidence>
<protein>
    <submittedName>
        <fullName evidence="1">Acyl-coA synthetase family protein</fullName>
    </submittedName>
</protein>
<dbReference type="EMBL" id="GGEC01050177">
    <property type="protein sequence ID" value="MBX30661.1"/>
    <property type="molecule type" value="Transcribed_RNA"/>
</dbReference>
<proteinExistence type="predicted"/>
<name>A0A2P2MKA3_RHIMU</name>
<organism evidence="1">
    <name type="scientific">Rhizophora mucronata</name>
    <name type="common">Asiatic mangrove</name>
    <dbReference type="NCBI Taxonomy" id="61149"/>
    <lineage>
        <taxon>Eukaryota</taxon>
        <taxon>Viridiplantae</taxon>
        <taxon>Streptophyta</taxon>
        <taxon>Embryophyta</taxon>
        <taxon>Tracheophyta</taxon>
        <taxon>Spermatophyta</taxon>
        <taxon>Magnoliopsida</taxon>
        <taxon>eudicotyledons</taxon>
        <taxon>Gunneridae</taxon>
        <taxon>Pentapetalae</taxon>
        <taxon>rosids</taxon>
        <taxon>fabids</taxon>
        <taxon>Malpighiales</taxon>
        <taxon>Rhizophoraceae</taxon>
        <taxon>Rhizophora</taxon>
    </lineage>
</organism>
<sequence length="51" mass="5568">MAGRRWDRCTGVSSPRMVSLLCFPESRIAGIFSEQAQRNILIVGCLVAASL</sequence>
<reference evidence="1" key="1">
    <citation type="submission" date="2018-02" db="EMBL/GenBank/DDBJ databases">
        <title>Rhizophora mucronata_Transcriptome.</title>
        <authorList>
            <person name="Meera S.P."/>
            <person name="Sreeshan A."/>
            <person name="Augustine A."/>
        </authorList>
    </citation>
    <scope>NUCLEOTIDE SEQUENCE</scope>
    <source>
        <tissue evidence="1">Leaf</tissue>
    </source>
</reference>
<accession>A0A2P2MKA3</accession>